<name>A0A2N9GVH5_FAGSY</name>
<proteinExistence type="predicted"/>
<evidence type="ECO:0000313" key="3">
    <source>
        <dbReference type="EMBL" id="SPD03702.1"/>
    </source>
</evidence>
<keyword evidence="1" id="KW-0611">Plant defense</keyword>
<dbReference type="SUPFAM" id="SSF52058">
    <property type="entry name" value="L domain-like"/>
    <property type="match status" value="1"/>
</dbReference>
<dbReference type="Pfam" id="PF23247">
    <property type="entry name" value="LRR_RPS2"/>
    <property type="match status" value="1"/>
</dbReference>
<dbReference type="AlphaFoldDB" id="A0A2N9GVH5"/>
<organism evidence="3">
    <name type="scientific">Fagus sylvatica</name>
    <name type="common">Beechnut</name>
    <dbReference type="NCBI Taxonomy" id="28930"/>
    <lineage>
        <taxon>Eukaryota</taxon>
        <taxon>Viridiplantae</taxon>
        <taxon>Streptophyta</taxon>
        <taxon>Embryophyta</taxon>
        <taxon>Tracheophyta</taxon>
        <taxon>Spermatophyta</taxon>
        <taxon>Magnoliopsida</taxon>
        <taxon>eudicotyledons</taxon>
        <taxon>Gunneridae</taxon>
        <taxon>Pentapetalae</taxon>
        <taxon>rosids</taxon>
        <taxon>fabids</taxon>
        <taxon>Fagales</taxon>
        <taxon>Fagaceae</taxon>
        <taxon>Fagus</taxon>
    </lineage>
</organism>
<dbReference type="InterPro" id="IPR050905">
    <property type="entry name" value="Plant_NBS-LRR"/>
</dbReference>
<reference evidence="3" key="1">
    <citation type="submission" date="2018-02" db="EMBL/GenBank/DDBJ databases">
        <authorList>
            <person name="Cohen D.B."/>
            <person name="Kent A.D."/>
        </authorList>
    </citation>
    <scope>NUCLEOTIDE SEQUENCE</scope>
</reference>
<dbReference type="PANTHER" id="PTHR33463">
    <property type="entry name" value="NB-ARC DOMAIN-CONTAINING PROTEIN-RELATED"/>
    <property type="match status" value="1"/>
</dbReference>
<sequence length="349" mass="39102">MHDLIRDMALQIAGPEFIVGLTDFLAEEKWGRDLVKVSLMRNSISEFPYISPRCPKLSSLLLQDNDLCGSIPDPFFVHLRGLNVLDLSNTRIESLPGSVSDLENLSTLRLTQCQNLKHVPSLAKLTALRKLDLMKSRIKEIPHGLEMLVNLRYLGLDAPISEADAGEVLFREEKVASAPAVPPGTFSRLTKFSIFRCPNIKTLFTPGLLPNLGNLEEIDVRCCEQLEEIISGESDEDKEGEAEEEIEEAGMGSNGIFHKLRVLALSDLPELKTICNGSNVIVCDSVQQIWIGQCPKLKRLPLSLPQTNGQLSSPPSSLRIEIKKEWWELLEWGNHDTKNVLEPYCQFFE</sequence>
<dbReference type="PANTHER" id="PTHR33463:SF187">
    <property type="entry name" value="AND NB-ARC DOMAIN DISEASE RESISTANCE PROTEIN, PUTATIVE-RELATED"/>
    <property type="match status" value="1"/>
</dbReference>
<protein>
    <recommendedName>
        <fullName evidence="2">Disease resistance protein At4g27190-like leucine-rich repeats domain-containing protein</fullName>
    </recommendedName>
</protein>
<dbReference type="EMBL" id="OIVN01002446">
    <property type="protein sequence ID" value="SPD03702.1"/>
    <property type="molecule type" value="Genomic_DNA"/>
</dbReference>
<dbReference type="Gene3D" id="3.80.10.10">
    <property type="entry name" value="Ribonuclease Inhibitor"/>
    <property type="match status" value="1"/>
</dbReference>
<gene>
    <name evidence="3" type="ORF">FSB_LOCUS31584</name>
</gene>
<dbReference type="InterPro" id="IPR001611">
    <property type="entry name" value="Leu-rich_rpt"/>
</dbReference>
<accession>A0A2N9GVH5</accession>
<dbReference type="InterPro" id="IPR057135">
    <property type="entry name" value="At4g27190-like_LRR"/>
</dbReference>
<evidence type="ECO:0000259" key="2">
    <source>
        <dbReference type="Pfam" id="PF23247"/>
    </source>
</evidence>
<evidence type="ECO:0000256" key="1">
    <source>
        <dbReference type="ARBA" id="ARBA00022821"/>
    </source>
</evidence>
<dbReference type="Pfam" id="PF13855">
    <property type="entry name" value="LRR_8"/>
    <property type="match status" value="1"/>
</dbReference>
<dbReference type="InterPro" id="IPR032675">
    <property type="entry name" value="LRR_dom_sf"/>
</dbReference>
<feature type="domain" description="Disease resistance protein At4g27190-like leucine-rich repeats" evidence="2">
    <location>
        <begin position="180"/>
        <end position="300"/>
    </location>
</feature>